<proteinExistence type="predicted"/>
<dbReference type="EMBL" id="JAMXFA010000030">
    <property type="protein sequence ID" value="MCT7979950.1"/>
    <property type="molecule type" value="Genomic_DNA"/>
</dbReference>
<protein>
    <submittedName>
        <fullName evidence="1">Uncharacterized protein</fullName>
    </submittedName>
</protein>
<evidence type="ECO:0000313" key="2">
    <source>
        <dbReference type="Proteomes" id="UP001525961"/>
    </source>
</evidence>
<reference evidence="1 2" key="1">
    <citation type="journal article" date="2022" name="Front. Microbiol.">
        <title>High genomic differentiation and limited gene flow indicate recent cryptic speciation within the genus Laspinema (cyanobacteria).</title>
        <authorList>
            <person name="Stanojkovic A."/>
            <person name="Skoupy S."/>
            <person name="Skaloud P."/>
            <person name="Dvorak P."/>
        </authorList>
    </citation>
    <scope>NUCLEOTIDE SEQUENCE [LARGE SCALE GENOMIC DNA]</scope>
    <source>
        <strain evidence="1 2">D3b</strain>
    </source>
</reference>
<sequence>MQYVLESPLAFRRYTCERFEAIATWTPSFLRLRSRGSSQHNARNCYNS</sequence>
<dbReference type="RefSeq" id="WP_261200308.1">
    <property type="nucleotide sequence ID" value="NZ_JAMXFA010000030.1"/>
</dbReference>
<organism evidence="1 2">
    <name type="scientific">Laspinema olomoucense D3b</name>
    <dbReference type="NCBI Taxonomy" id="2953688"/>
    <lineage>
        <taxon>Bacteria</taxon>
        <taxon>Bacillati</taxon>
        <taxon>Cyanobacteriota</taxon>
        <taxon>Cyanophyceae</taxon>
        <taxon>Oscillatoriophycideae</taxon>
        <taxon>Oscillatoriales</taxon>
        <taxon>Laspinemataceae</taxon>
        <taxon>Laspinema</taxon>
        <taxon>Laspinema olomoucense</taxon>
    </lineage>
</organism>
<dbReference type="Proteomes" id="UP001525961">
    <property type="component" value="Unassembled WGS sequence"/>
</dbReference>
<accession>A0ABT2NDW5</accession>
<evidence type="ECO:0000313" key="1">
    <source>
        <dbReference type="EMBL" id="MCT7979950.1"/>
    </source>
</evidence>
<keyword evidence="2" id="KW-1185">Reference proteome</keyword>
<comment type="caution">
    <text evidence="1">The sequence shown here is derived from an EMBL/GenBank/DDBJ whole genome shotgun (WGS) entry which is preliminary data.</text>
</comment>
<gene>
    <name evidence="1" type="ORF">NG792_19715</name>
</gene>
<name>A0ABT2NDW5_9CYAN</name>